<dbReference type="Gramene" id="TraesCS5A02G087700.1">
    <property type="protein sequence ID" value="TraesCS5A02G087700.1"/>
    <property type="gene ID" value="TraesCS5A02G087700"/>
</dbReference>
<dbReference type="Gramene" id="TraesCLE_scaffold_100388_01G000100.1">
    <property type="protein sequence ID" value="TraesCLE_scaffold_100388_01G000100.1"/>
    <property type="gene ID" value="TraesCLE_scaffold_100388_01G000100"/>
</dbReference>
<dbReference type="GO" id="GO:0016020">
    <property type="term" value="C:membrane"/>
    <property type="evidence" value="ECO:0007669"/>
    <property type="project" value="UniProtKB-SubCell"/>
</dbReference>
<keyword evidence="3 7" id="KW-0813">Transport</keyword>
<comment type="function">
    <text evidence="7">May be involved in iron transport and iron homeostasis.</text>
</comment>
<dbReference type="CDD" id="cd17480">
    <property type="entry name" value="MFS_SLC40A1_like"/>
    <property type="match status" value="1"/>
</dbReference>
<dbReference type="EnsemblPlants" id="TraesCS5A02G087700.1">
    <property type="protein sequence ID" value="TraesCS5A02G087700.1"/>
    <property type="gene ID" value="TraesCS5A02G087700"/>
</dbReference>
<feature type="transmembrane region" description="Helical" evidence="7">
    <location>
        <begin position="414"/>
        <end position="434"/>
    </location>
</feature>
<dbReference type="Gene3D" id="1.20.1250.20">
    <property type="entry name" value="MFS general substrate transporter like domains"/>
    <property type="match status" value="1"/>
</dbReference>
<dbReference type="Gramene" id="TraesNOR5A03G02621080.1">
    <property type="protein sequence ID" value="TraesNOR5A03G02621080.1"/>
    <property type="gene ID" value="TraesNOR5A03G02621080"/>
</dbReference>
<comment type="subcellular location">
    <subcellularLocation>
        <location evidence="1 7">Membrane</location>
        <topology evidence="1 7">Multi-pass membrane protein</topology>
    </subcellularLocation>
</comment>
<feature type="transmembrane region" description="Helical" evidence="7">
    <location>
        <begin position="232"/>
        <end position="250"/>
    </location>
</feature>
<name>A0A3B6KCQ7_WHEAT</name>
<dbReference type="Gramene" id="TraesPARA_EIv1.0_1605440.1">
    <property type="protein sequence ID" value="TraesPARA_EIv1.0_1605440.1.CDS"/>
    <property type="gene ID" value="TraesPARA_EIv1.0_1605440"/>
</dbReference>
<reference evidence="8" key="2">
    <citation type="submission" date="2018-10" db="UniProtKB">
        <authorList>
            <consortium name="EnsemblPlants"/>
        </authorList>
    </citation>
    <scope>IDENTIFICATION</scope>
</reference>
<evidence type="ECO:0000256" key="3">
    <source>
        <dbReference type="ARBA" id="ARBA00022448"/>
    </source>
</evidence>
<evidence type="ECO:0000256" key="7">
    <source>
        <dbReference type="RuleBase" id="RU365065"/>
    </source>
</evidence>
<keyword evidence="6 7" id="KW-0472">Membrane</keyword>
<evidence type="ECO:0000256" key="4">
    <source>
        <dbReference type="ARBA" id="ARBA00022692"/>
    </source>
</evidence>
<keyword evidence="4 7" id="KW-0812">Transmembrane</keyword>
<feature type="transmembrane region" description="Helical" evidence="7">
    <location>
        <begin position="197"/>
        <end position="220"/>
    </location>
</feature>
<dbReference type="PANTHER" id="PTHR11660">
    <property type="entry name" value="SOLUTE CARRIER FAMILY 40 MEMBER"/>
    <property type="match status" value="1"/>
</dbReference>
<feature type="transmembrane region" description="Helical" evidence="7">
    <location>
        <begin position="164"/>
        <end position="185"/>
    </location>
</feature>
<dbReference type="Gramene" id="TraesWEE_scaffold_053556_01G000200.1">
    <property type="protein sequence ID" value="TraesWEE_scaffold_053556_01G000200.1"/>
    <property type="gene ID" value="TraesWEE_scaffold_053556_01G000200"/>
</dbReference>
<evidence type="ECO:0000256" key="1">
    <source>
        <dbReference type="ARBA" id="ARBA00004141"/>
    </source>
</evidence>
<dbReference type="AlphaFoldDB" id="A0A3B6KCQ7"/>
<feature type="transmembrane region" description="Helical" evidence="7">
    <location>
        <begin position="541"/>
        <end position="564"/>
    </location>
</feature>
<proteinExistence type="inferred from homology"/>
<dbReference type="InterPro" id="IPR036259">
    <property type="entry name" value="MFS_trans_sf"/>
</dbReference>
<protein>
    <recommendedName>
        <fullName evidence="7">Solute carrier family 40 member</fullName>
    </recommendedName>
</protein>
<evidence type="ECO:0000313" key="8">
    <source>
        <dbReference type="EnsemblPlants" id="TraesCS5A02G087700.1"/>
    </source>
</evidence>
<dbReference type="Gramene" id="TraesSTA5A03G02591670.1">
    <property type="protein sequence ID" value="TraesSTA5A03G02591670.1"/>
    <property type="gene ID" value="TraesSTA5A03G02591670"/>
</dbReference>
<dbReference type="Gramene" id="TraesLAC5A03G02554760.1">
    <property type="protein sequence ID" value="TraesLAC5A03G02554760.1"/>
    <property type="gene ID" value="TraesLAC5A03G02554760"/>
</dbReference>
<dbReference type="Pfam" id="PF06963">
    <property type="entry name" value="FPN1"/>
    <property type="match status" value="1"/>
</dbReference>
<dbReference type="Gramene" id="TraesLDM5A03G02604820.1">
    <property type="protein sequence ID" value="TraesLDM5A03G02604820.1"/>
    <property type="gene ID" value="TraesLDM5A03G02604820"/>
</dbReference>
<keyword evidence="9" id="KW-1185">Reference proteome</keyword>
<keyword evidence="7" id="KW-0406">Ion transport</keyword>
<keyword evidence="5 7" id="KW-1133">Transmembrane helix</keyword>
<dbReference type="STRING" id="4565.A0A3B6KCQ7"/>
<reference evidence="8" key="1">
    <citation type="submission" date="2018-08" db="EMBL/GenBank/DDBJ databases">
        <authorList>
            <person name="Rossello M."/>
        </authorList>
    </citation>
    <scope>NUCLEOTIDE SEQUENCE [LARGE SCALE GENOMIC DNA]</scope>
    <source>
        <strain evidence="8">cv. Chinese Spring</strain>
    </source>
</reference>
<evidence type="ECO:0000256" key="2">
    <source>
        <dbReference type="ARBA" id="ARBA00006279"/>
    </source>
</evidence>
<dbReference type="SMR" id="A0A3B6KCQ7"/>
<dbReference type="Gramene" id="TraesSYM5A03G02629730.1">
    <property type="protein sequence ID" value="TraesSYM5A03G02629730.1"/>
    <property type="gene ID" value="TraesSYM5A03G02629730"/>
</dbReference>
<evidence type="ECO:0000256" key="5">
    <source>
        <dbReference type="ARBA" id="ARBA00022989"/>
    </source>
</evidence>
<dbReference type="Gramene" id="TraesCS5A03G0222200.1">
    <property type="protein sequence ID" value="TraesCS5A03G0222200.1.CDS"/>
    <property type="gene ID" value="TraesCS5A03G0222200"/>
</dbReference>
<dbReference type="InterPro" id="IPR009716">
    <property type="entry name" value="Ferroportin-1"/>
</dbReference>
<dbReference type="Gramene" id="TraesJUL5A03G02621060.1">
    <property type="protein sequence ID" value="TraesJUL5A03G02621060.1"/>
    <property type="gene ID" value="TraesJUL5A03G02621060"/>
</dbReference>
<dbReference type="OrthoDB" id="648861at2759"/>
<comment type="similarity">
    <text evidence="2 7">Belongs to the ferroportin (FP) (TC 2.A.100) family. SLC40A subfamily.</text>
</comment>
<dbReference type="Gramene" id="TraesJAG5A03G02602670.1">
    <property type="protein sequence ID" value="TraesJAG5A03G02602670.1"/>
    <property type="gene ID" value="TraesJAG5A03G02602670"/>
</dbReference>
<sequence>MGMVTAAALLASSPQTPLVRGYLPGLPRLRLRPASPCVSALRSNNFVQRCYIANIEVDVSNVNKEEEAFDDHPSLPPGCSIPVVNILGDVLDSSPFPPHDSTQHHADFEELPVLSEGEQQTLAATPAHPAGLHALYASYLFGNLVEQLWNFAWPAALAILHPSLLPVAIVGFFGKLSVFLGAPIVGKLMDHFPRIPMYTGLNAVQVATQLISAAMVIYALKNAGRTSTSALLLRPWFIVLVIAGAIERLAGLALGVSMERDWVVLLAGTNRPVALAQANAMLNRLDLLCETVGASVFGLLLTKYDIVICLKISSALMICSFPILVMLGQLINSVSCHALDSSRTPSDESICADLLDVRKIVQNGLSSIKHGWNEYKQQTVLPASVATVFLNFNVALAPGAIMTALLMHRGISPSIVGAFSGLCSVMGLVATFISSSLVKRVGILKAGAAGLIFQASLLSIALTVYWAGPISQRTPLLIFLASIALSRLGHMSYDVVGTQIIQTGVPASKANLIGGMEVSIASLAELVMLAMAIIANDVSHFGFLAILSVSSVAGAAWMFCRWLGNPTDEQRELFIFDPHFQLQAT</sequence>
<feature type="transmembrane region" description="Helical" evidence="7">
    <location>
        <begin position="446"/>
        <end position="467"/>
    </location>
</feature>
<dbReference type="GO" id="GO:0005381">
    <property type="term" value="F:iron ion transmembrane transporter activity"/>
    <property type="evidence" value="ECO:0007669"/>
    <property type="project" value="UniProtKB-UniRule"/>
</dbReference>
<dbReference type="Gramene" id="TraesCAD_scaffold_087131_01G000200.1">
    <property type="protein sequence ID" value="TraesCAD_scaffold_087131_01G000200.1"/>
    <property type="gene ID" value="TraesCAD_scaffold_087131_01G000200"/>
</dbReference>
<feature type="transmembrane region" description="Helical" evidence="7">
    <location>
        <begin position="474"/>
        <end position="493"/>
    </location>
</feature>
<feature type="transmembrane region" description="Helical" evidence="7">
    <location>
        <begin position="383"/>
        <end position="407"/>
    </location>
</feature>
<evidence type="ECO:0000256" key="6">
    <source>
        <dbReference type="ARBA" id="ARBA00023136"/>
    </source>
</evidence>
<dbReference type="OMA" id="WTGSISQ"/>
<dbReference type="PANTHER" id="PTHR11660:SF53">
    <property type="entry name" value="SOLUTE CARRIER FAMILY 40 MEMBER 3, CHLOROPLASTIC"/>
    <property type="match status" value="1"/>
</dbReference>
<feature type="transmembrane region" description="Helical" evidence="7">
    <location>
        <begin position="513"/>
        <end position="534"/>
    </location>
</feature>
<dbReference type="Gramene" id="TraesKAR5A01G0074380.1">
    <property type="protein sequence ID" value="cds.TraesKAR5A01G0074380.1"/>
    <property type="gene ID" value="TraesKAR5A01G0074380"/>
</dbReference>
<feature type="transmembrane region" description="Helical" evidence="7">
    <location>
        <begin position="308"/>
        <end position="331"/>
    </location>
</feature>
<organism evidence="8">
    <name type="scientific">Triticum aestivum</name>
    <name type="common">Wheat</name>
    <dbReference type="NCBI Taxonomy" id="4565"/>
    <lineage>
        <taxon>Eukaryota</taxon>
        <taxon>Viridiplantae</taxon>
        <taxon>Streptophyta</taxon>
        <taxon>Embryophyta</taxon>
        <taxon>Tracheophyta</taxon>
        <taxon>Spermatophyta</taxon>
        <taxon>Magnoliopsida</taxon>
        <taxon>Liliopsida</taxon>
        <taxon>Poales</taxon>
        <taxon>Poaceae</taxon>
        <taxon>BOP clade</taxon>
        <taxon>Pooideae</taxon>
        <taxon>Triticodae</taxon>
        <taxon>Triticeae</taxon>
        <taxon>Triticinae</taxon>
        <taxon>Triticum</taxon>
    </lineage>
</organism>
<dbReference type="Gramene" id="TraesROB_scaffold_101435_01G000100.1">
    <property type="protein sequence ID" value="TraesROB_scaffold_101435_01G000100.1"/>
    <property type="gene ID" value="TraesROB_scaffold_101435_01G000100"/>
</dbReference>
<dbReference type="SUPFAM" id="SSF103473">
    <property type="entry name" value="MFS general substrate transporter"/>
    <property type="match status" value="1"/>
</dbReference>
<dbReference type="GO" id="GO:0006826">
    <property type="term" value="P:iron ion transport"/>
    <property type="evidence" value="ECO:0000318"/>
    <property type="project" value="GO_Central"/>
</dbReference>
<evidence type="ECO:0000313" key="9">
    <source>
        <dbReference type="Proteomes" id="UP000019116"/>
    </source>
</evidence>
<dbReference type="Gramene" id="TraesMAC5A03G02599400.1">
    <property type="protein sequence ID" value="TraesMAC5A03G02599400.1"/>
    <property type="gene ID" value="TraesMAC5A03G02599400"/>
</dbReference>
<accession>A0A3B6KCQ7</accession>
<dbReference type="Gramene" id="TraesARI5A03G02642360.1">
    <property type="protein sequence ID" value="TraesARI5A03G02642360.1"/>
    <property type="gene ID" value="TraesARI5A03G02642360"/>
</dbReference>
<dbReference type="Proteomes" id="UP000019116">
    <property type="component" value="Chromosome 5A"/>
</dbReference>